<accession>A0A1F7RYC3</accession>
<dbReference type="PROSITE" id="PS50110">
    <property type="entry name" value="RESPONSE_REGULATORY"/>
    <property type="match status" value="1"/>
</dbReference>
<dbReference type="AlphaFoldDB" id="A0A1F7RYC3"/>
<dbReference type="SUPFAM" id="SSF109604">
    <property type="entry name" value="HD-domain/PDEase-like"/>
    <property type="match status" value="1"/>
</dbReference>
<dbReference type="PANTHER" id="PTHR45228:SF5">
    <property type="entry name" value="CYCLIC DI-GMP PHOSPHODIESTERASE VC_1348-RELATED"/>
    <property type="match status" value="1"/>
</dbReference>
<dbReference type="PROSITE" id="PS51832">
    <property type="entry name" value="HD_GYP"/>
    <property type="match status" value="1"/>
</dbReference>
<evidence type="ECO:0000259" key="4">
    <source>
        <dbReference type="PROSITE" id="PS51832"/>
    </source>
</evidence>
<comment type="caution">
    <text evidence="5">The sequence shown here is derived from an EMBL/GenBank/DDBJ whole genome shotgun (WGS) entry which is preliminary data.</text>
</comment>
<dbReference type="SUPFAM" id="SSF52172">
    <property type="entry name" value="CheY-like"/>
    <property type="match status" value="1"/>
</dbReference>
<dbReference type="InterPro" id="IPR006674">
    <property type="entry name" value="HD_domain"/>
</dbReference>
<dbReference type="InterPro" id="IPR037522">
    <property type="entry name" value="HD_GYP_dom"/>
</dbReference>
<dbReference type="InterPro" id="IPR001789">
    <property type="entry name" value="Sig_transdc_resp-reg_receiver"/>
</dbReference>
<reference evidence="5 6" key="1">
    <citation type="journal article" date="2016" name="Nat. Commun.">
        <title>Thousands of microbial genomes shed light on interconnected biogeochemical processes in an aquifer system.</title>
        <authorList>
            <person name="Anantharaman K."/>
            <person name="Brown C.T."/>
            <person name="Hug L.A."/>
            <person name="Sharon I."/>
            <person name="Castelle C.J."/>
            <person name="Probst A.J."/>
            <person name="Thomas B.C."/>
            <person name="Singh A."/>
            <person name="Wilkins M.J."/>
            <person name="Karaoz U."/>
            <person name="Brodie E.L."/>
            <person name="Williams K.H."/>
            <person name="Hubbard S.S."/>
            <person name="Banfield J.F."/>
        </authorList>
    </citation>
    <scope>NUCLEOTIDE SEQUENCE [LARGE SCALE GENOMIC DNA]</scope>
</reference>
<dbReference type="Pfam" id="PF13487">
    <property type="entry name" value="HD_5"/>
    <property type="match status" value="1"/>
</dbReference>
<feature type="domain" description="Response regulatory" evidence="2">
    <location>
        <begin position="5"/>
        <end position="119"/>
    </location>
</feature>
<sequence length="342" mass="38583">MEKQKILIVDDEEGIRNLLVEVLGKGGYECKTATNGEEAINEIKKDSFALVLLDILMPIKNGIDVLPQVLAHDKETAVIIVTGVAETKIAFDTLKLGAYDYIMKPFDIDEVMVSVEKALEKRNLIIQNREYQENLEKKVIEQTEETRQVYMSAIMSLAKALEARDKYTDGHSKRVTDYSLAISKNLSLLEKDIEKIRLAALLHDIGKIGVKEEILHKNGSLTNEEYKHISEHPNIAVEILKMIIKDEEIIKIIKHHHERFDGKGVPDGLKGGEIPIGSRIIAVSDSYDAMTSTRPYRDFLSHEKAIAELKCCAGTQFDPKIVDSFMGIKIFRNNPARSTVYF</sequence>
<evidence type="ECO:0000259" key="3">
    <source>
        <dbReference type="PROSITE" id="PS51831"/>
    </source>
</evidence>
<dbReference type="Gene3D" id="3.40.50.2300">
    <property type="match status" value="1"/>
</dbReference>
<dbReference type="Pfam" id="PF00072">
    <property type="entry name" value="Response_reg"/>
    <property type="match status" value="1"/>
</dbReference>
<dbReference type="PANTHER" id="PTHR45228">
    <property type="entry name" value="CYCLIC DI-GMP PHOSPHODIESTERASE TM_0186-RELATED"/>
    <property type="match status" value="1"/>
</dbReference>
<dbReference type="NCBIfam" id="TIGR00277">
    <property type="entry name" value="HDIG"/>
    <property type="match status" value="1"/>
</dbReference>
<organism evidence="5 6">
    <name type="scientific">Candidatus Schekmanbacteria bacterium RBG_16_38_11</name>
    <dbReference type="NCBI Taxonomy" id="1817880"/>
    <lineage>
        <taxon>Bacteria</taxon>
        <taxon>Candidatus Schekmaniibacteriota</taxon>
    </lineage>
</organism>
<gene>
    <name evidence="5" type="ORF">A2149_00250</name>
</gene>
<dbReference type="InterPro" id="IPR006675">
    <property type="entry name" value="HDIG_dom"/>
</dbReference>
<dbReference type="Proteomes" id="UP000178435">
    <property type="component" value="Unassembled WGS sequence"/>
</dbReference>
<dbReference type="InterPro" id="IPR052020">
    <property type="entry name" value="Cyclic_di-GMP/3'3'-cGAMP_PDE"/>
</dbReference>
<evidence type="ECO:0000313" key="5">
    <source>
        <dbReference type="EMBL" id="OGL45857.1"/>
    </source>
</evidence>
<keyword evidence="1" id="KW-0597">Phosphoprotein</keyword>
<feature type="modified residue" description="4-aspartylphosphate" evidence="1">
    <location>
        <position position="54"/>
    </location>
</feature>
<evidence type="ECO:0000313" key="6">
    <source>
        <dbReference type="Proteomes" id="UP000178435"/>
    </source>
</evidence>
<dbReference type="InterPro" id="IPR003607">
    <property type="entry name" value="HD/PDEase_dom"/>
</dbReference>
<protein>
    <submittedName>
        <fullName evidence="5">Two-component system response regulator</fullName>
    </submittedName>
</protein>
<dbReference type="GO" id="GO:0000160">
    <property type="term" value="P:phosphorelay signal transduction system"/>
    <property type="evidence" value="ECO:0007669"/>
    <property type="project" value="InterPro"/>
</dbReference>
<evidence type="ECO:0000256" key="1">
    <source>
        <dbReference type="PROSITE-ProRule" id="PRU00169"/>
    </source>
</evidence>
<name>A0A1F7RYC3_9BACT</name>
<feature type="domain" description="HD" evidence="3">
    <location>
        <begin position="175"/>
        <end position="290"/>
    </location>
</feature>
<dbReference type="SMART" id="SM00448">
    <property type="entry name" value="REC"/>
    <property type="match status" value="1"/>
</dbReference>
<dbReference type="Gene3D" id="1.10.3210.10">
    <property type="entry name" value="Hypothetical protein af1432"/>
    <property type="match status" value="1"/>
</dbReference>
<dbReference type="SMART" id="SM00471">
    <property type="entry name" value="HDc"/>
    <property type="match status" value="1"/>
</dbReference>
<feature type="domain" description="HD-GYP" evidence="4">
    <location>
        <begin position="146"/>
        <end position="341"/>
    </location>
</feature>
<evidence type="ECO:0000259" key="2">
    <source>
        <dbReference type="PROSITE" id="PS50110"/>
    </source>
</evidence>
<dbReference type="InterPro" id="IPR011006">
    <property type="entry name" value="CheY-like_superfamily"/>
</dbReference>
<dbReference type="CDD" id="cd00077">
    <property type="entry name" value="HDc"/>
    <property type="match status" value="1"/>
</dbReference>
<dbReference type="EMBL" id="MGDF01000075">
    <property type="protein sequence ID" value="OGL45857.1"/>
    <property type="molecule type" value="Genomic_DNA"/>
</dbReference>
<proteinExistence type="predicted"/>
<dbReference type="PROSITE" id="PS51831">
    <property type="entry name" value="HD"/>
    <property type="match status" value="1"/>
</dbReference>